<dbReference type="PANTHER" id="PTHR31001">
    <property type="entry name" value="UNCHARACTERIZED TRANSCRIPTIONAL REGULATORY PROTEIN"/>
    <property type="match status" value="1"/>
</dbReference>
<dbReference type="CDD" id="cd00067">
    <property type="entry name" value="GAL4"/>
    <property type="match status" value="1"/>
</dbReference>
<comment type="caution">
    <text evidence="5">The sequence shown here is derived from an EMBL/GenBank/DDBJ whole genome shotgun (WGS) entry which is preliminary data.</text>
</comment>
<dbReference type="GO" id="GO:0008270">
    <property type="term" value="F:zinc ion binding"/>
    <property type="evidence" value="ECO:0007669"/>
    <property type="project" value="InterPro"/>
</dbReference>
<evidence type="ECO:0000256" key="1">
    <source>
        <dbReference type="ARBA" id="ARBA00004123"/>
    </source>
</evidence>
<dbReference type="InterPro" id="IPR050613">
    <property type="entry name" value="Sec_Metabolite_Reg"/>
</dbReference>
<dbReference type="InterPro" id="IPR036864">
    <property type="entry name" value="Zn2-C6_fun-type_DNA-bd_sf"/>
</dbReference>
<evidence type="ECO:0000256" key="3">
    <source>
        <dbReference type="SAM" id="MobiDB-lite"/>
    </source>
</evidence>
<dbReference type="InterPro" id="IPR001138">
    <property type="entry name" value="Zn2Cys6_DnaBD"/>
</dbReference>
<keyword evidence="5" id="KW-0238">DNA-binding</keyword>
<evidence type="ECO:0000256" key="2">
    <source>
        <dbReference type="ARBA" id="ARBA00023242"/>
    </source>
</evidence>
<dbReference type="PANTHER" id="PTHR31001:SF90">
    <property type="entry name" value="CENTROMERE DNA-BINDING PROTEIN COMPLEX CBF3 SUBUNIT B"/>
    <property type="match status" value="1"/>
</dbReference>
<dbReference type="Proteomes" id="UP000076874">
    <property type="component" value="Unassembled WGS sequence"/>
</dbReference>
<reference evidence="5 6" key="1">
    <citation type="journal article" date="2016" name="Genome Biol. Evol.">
        <title>Divergent and convergent evolution of fungal pathogenicity.</title>
        <authorList>
            <person name="Shang Y."/>
            <person name="Xiao G."/>
            <person name="Zheng P."/>
            <person name="Cen K."/>
            <person name="Zhan S."/>
            <person name="Wang C."/>
        </authorList>
    </citation>
    <scope>NUCLEOTIDE SEQUENCE [LARGE SCALE GENOMIC DNA]</scope>
    <source>
        <strain evidence="5 6">RCEF 264</strain>
    </source>
</reference>
<dbReference type="EMBL" id="AZHD01000005">
    <property type="protein sequence ID" value="OAA63485.1"/>
    <property type="molecule type" value="Genomic_DNA"/>
</dbReference>
<dbReference type="GO" id="GO:0003677">
    <property type="term" value="F:DNA binding"/>
    <property type="evidence" value="ECO:0007669"/>
    <property type="project" value="UniProtKB-KW"/>
</dbReference>
<feature type="domain" description="Zn(2)-C6 fungal-type" evidence="4">
    <location>
        <begin position="18"/>
        <end position="47"/>
    </location>
</feature>
<dbReference type="PROSITE" id="PS50048">
    <property type="entry name" value="ZN2_CY6_FUNGAL_2"/>
    <property type="match status" value="1"/>
</dbReference>
<accession>A0A167W905</accession>
<evidence type="ECO:0000313" key="6">
    <source>
        <dbReference type="Proteomes" id="UP000076874"/>
    </source>
</evidence>
<feature type="region of interest" description="Disordered" evidence="3">
    <location>
        <begin position="700"/>
        <end position="730"/>
    </location>
</feature>
<feature type="compositionally biased region" description="Polar residues" evidence="3">
    <location>
        <begin position="719"/>
        <end position="728"/>
    </location>
</feature>
<keyword evidence="2" id="KW-0539">Nucleus</keyword>
<feature type="compositionally biased region" description="Low complexity" evidence="3">
    <location>
        <begin position="191"/>
        <end position="203"/>
    </location>
</feature>
<feature type="region of interest" description="Disordered" evidence="3">
    <location>
        <begin position="175"/>
        <end position="203"/>
    </location>
</feature>
<protein>
    <submittedName>
        <fullName evidence="5">Zn(2)-C6 fungal-type DNA-binding domain protein</fullName>
    </submittedName>
</protein>
<evidence type="ECO:0000259" key="4">
    <source>
        <dbReference type="PROSITE" id="PS50048"/>
    </source>
</evidence>
<dbReference type="CDD" id="cd12148">
    <property type="entry name" value="fungal_TF_MHR"/>
    <property type="match status" value="1"/>
</dbReference>
<dbReference type="PROSITE" id="PS00463">
    <property type="entry name" value="ZN2_CY6_FUNGAL_1"/>
    <property type="match status" value="1"/>
</dbReference>
<keyword evidence="6" id="KW-1185">Reference proteome</keyword>
<dbReference type="SMART" id="SM00066">
    <property type="entry name" value="GAL4"/>
    <property type="match status" value="1"/>
</dbReference>
<dbReference type="GO" id="GO:0005634">
    <property type="term" value="C:nucleus"/>
    <property type="evidence" value="ECO:0007669"/>
    <property type="project" value="UniProtKB-SubCell"/>
</dbReference>
<dbReference type="SUPFAM" id="SSF57701">
    <property type="entry name" value="Zn2/Cys6 DNA-binding domain"/>
    <property type="match status" value="1"/>
</dbReference>
<dbReference type="AlphaFoldDB" id="A0A167W905"/>
<dbReference type="STRING" id="1081102.A0A167W905"/>
<dbReference type="OrthoDB" id="3014581at2759"/>
<sequence>MPAPNKAPLRTSRRGHYSCEFCRARKLRCSRPIPCTNCVARGKKCVLVDTDVRVEPVKPSTIVAVAEHQQPHQQQPQQPPEDLLREVQRLKQLAHDLEQRIAQGGTTLTVPPSSRGAVDDAAVPLPGAAPYSPASSYSTQAPPLPVLTPATTPADSLSPIGAVVTHLDRVSMGKGSYEPPVWSGRQDSDYNNNNNNNNNNSENKNGLVVKIEHVHAIPTAPAYSFNIVNDRLDAPARCVYLPQYRQTLVLLNPFLQHVNYLYHIVHHPSLPDMVRNLYDSVQRADGQQPLPLGHIVLLLAIIATGTYLYSPPTGDGMTMRNGTGDDTAEAPLFPSRRAAAEQTSMWIQTALNVLDAVLRGPAPPTLEAVQGIITLSFLVGNVDGVAFRYRYLVSTGLLLARELGLHCLDHASTSAAATASWNPVEREIGRRVWWYLASTDWLLAARHNSPGVAMYQTHPHLMRVNEPRNIDDTQLTACGPEPPDQPLAQPTGMSYFLQRLRLGKITRTIIDQALTAPGSSSSPFLSHPLLATTAASNAALDQMLRDLPPFFRLETYGKTDEDFARSIGHRGGEDGNTDGDSVREGIFIQAYMLHALIHTQRCKLHLSYLTSCQAASSSRCSTTAALTSTATAPAAPASSSSRAICIDAARQIIRAEAMLKRCARNHPFVKNRLTCTLYGVFLASIVLLVDLCAALGEEKDGDNDDVGGGDGDKARHGNRTQVNSAQQQDDAREALRIVADASGHSPSAAELYAALTQLVAKYRPRLLLPVPAAMSAPVSTAGPAPDWYAAPTAATDFGVPAVTPAAATMPPLMASQQLPNANALPPMFDGFDDFNNFQWDDLLSGVDSSLFL</sequence>
<organism evidence="5 6">
    <name type="scientific">Niveomyces insectorum RCEF 264</name>
    <dbReference type="NCBI Taxonomy" id="1081102"/>
    <lineage>
        <taxon>Eukaryota</taxon>
        <taxon>Fungi</taxon>
        <taxon>Dikarya</taxon>
        <taxon>Ascomycota</taxon>
        <taxon>Pezizomycotina</taxon>
        <taxon>Sordariomycetes</taxon>
        <taxon>Hypocreomycetidae</taxon>
        <taxon>Hypocreales</taxon>
        <taxon>Cordycipitaceae</taxon>
        <taxon>Niveomyces</taxon>
    </lineage>
</organism>
<dbReference type="Pfam" id="PF00172">
    <property type="entry name" value="Zn_clus"/>
    <property type="match status" value="1"/>
</dbReference>
<evidence type="ECO:0000313" key="5">
    <source>
        <dbReference type="EMBL" id="OAA63485.1"/>
    </source>
</evidence>
<gene>
    <name evidence="5" type="ORF">SPI_03648</name>
</gene>
<comment type="subcellular location">
    <subcellularLocation>
        <location evidence="1">Nucleus</location>
    </subcellularLocation>
</comment>
<dbReference type="Gene3D" id="4.10.240.10">
    <property type="entry name" value="Zn(2)-C6 fungal-type DNA-binding domain"/>
    <property type="match status" value="1"/>
</dbReference>
<proteinExistence type="predicted"/>
<dbReference type="GO" id="GO:0000981">
    <property type="term" value="F:DNA-binding transcription factor activity, RNA polymerase II-specific"/>
    <property type="evidence" value="ECO:0007669"/>
    <property type="project" value="InterPro"/>
</dbReference>
<name>A0A167W905_9HYPO</name>